<evidence type="ECO:0000259" key="2">
    <source>
        <dbReference type="Pfam" id="PF02337"/>
    </source>
</evidence>
<dbReference type="InterPro" id="IPR003322">
    <property type="entry name" value="B_retro_matrix"/>
</dbReference>
<dbReference type="AlphaFoldDB" id="A0A7N4NJF6"/>
<dbReference type="SUPFAM" id="SSF47353">
    <property type="entry name" value="Retrovirus capsid dimerization domain-like"/>
    <property type="match status" value="1"/>
</dbReference>
<dbReference type="InterPro" id="IPR045345">
    <property type="entry name" value="Gag_p24_C"/>
</dbReference>
<dbReference type="PANTHER" id="PTHR40389">
    <property type="entry name" value="ENDOGENOUS RETROVIRUS GROUP K MEMBER 24 GAG POLYPROTEIN-RELATED"/>
    <property type="match status" value="1"/>
</dbReference>
<dbReference type="Gene3D" id="1.10.150.490">
    <property type="entry name" value="Retroviral GAG p10 protein"/>
    <property type="match status" value="1"/>
</dbReference>
<dbReference type="Pfam" id="PF02337">
    <property type="entry name" value="Gag_p10"/>
    <property type="match status" value="1"/>
</dbReference>
<reference evidence="4" key="3">
    <citation type="submission" date="2025-09" db="UniProtKB">
        <authorList>
            <consortium name="Ensembl"/>
        </authorList>
    </citation>
    <scope>IDENTIFICATION</scope>
</reference>
<dbReference type="GO" id="GO:0016032">
    <property type="term" value="P:viral process"/>
    <property type="evidence" value="ECO:0007669"/>
    <property type="project" value="InterPro"/>
</dbReference>
<organism evidence="4 5">
    <name type="scientific">Sarcophilus harrisii</name>
    <name type="common">Tasmanian devil</name>
    <name type="synonym">Sarcophilus laniarius</name>
    <dbReference type="NCBI Taxonomy" id="9305"/>
    <lineage>
        <taxon>Eukaryota</taxon>
        <taxon>Metazoa</taxon>
        <taxon>Chordata</taxon>
        <taxon>Craniata</taxon>
        <taxon>Vertebrata</taxon>
        <taxon>Euteleostomi</taxon>
        <taxon>Mammalia</taxon>
        <taxon>Metatheria</taxon>
        <taxon>Dasyuromorphia</taxon>
        <taxon>Dasyuridae</taxon>
        <taxon>Sarcophilus</taxon>
    </lineage>
</organism>
<evidence type="ECO:0000259" key="3">
    <source>
        <dbReference type="Pfam" id="PF19317"/>
    </source>
</evidence>
<name>A0A7N4NJF6_SARHA</name>
<dbReference type="Pfam" id="PF19317">
    <property type="entry name" value="Gag_p24_C"/>
    <property type="match status" value="1"/>
</dbReference>
<feature type="domain" description="Beta-retroviral matrix protein" evidence="2">
    <location>
        <begin position="21"/>
        <end position="95"/>
    </location>
</feature>
<dbReference type="InterPro" id="IPR038124">
    <property type="entry name" value="B_retro_matrix_sf"/>
</dbReference>
<reference evidence="4 5" key="1">
    <citation type="journal article" date="2011" name="Proc. Natl. Acad. Sci. U.S.A.">
        <title>Genetic diversity and population structure of the endangered marsupial Sarcophilus harrisii (Tasmanian devil).</title>
        <authorList>
            <person name="Miller W."/>
            <person name="Hayes V.M."/>
            <person name="Ratan A."/>
            <person name="Petersen D.C."/>
            <person name="Wittekindt N.E."/>
            <person name="Miller J."/>
            <person name="Walenz B."/>
            <person name="Knight J."/>
            <person name="Qi J."/>
            <person name="Zhao F."/>
            <person name="Wang Q."/>
            <person name="Bedoya-Reina O.C."/>
            <person name="Katiyar N."/>
            <person name="Tomsho L.P."/>
            <person name="Kasson L.M."/>
            <person name="Hardie R.A."/>
            <person name="Woodbridge P."/>
            <person name="Tindall E.A."/>
            <person name="Bertelsen M.F."/>
            <person name="Dixon D."/>
            <person name="Pyecroft S."/>
            <person name="Helgen K.M."/>
            <person name="Lesk A.M."/>
            <person name="Pringle T.H."/>
            <person name="Patterson N."/>
            <person name="Zhang Y."/>
            <person name="Kreiss A."/>
            <person name="Woods G.M."/>
            <person name="Jones M.E."/>
            <person name="Schuster S.C."/>
        </authorList>
    </citation>
    <scope>NUCLEOTIDE SEQUENCE [LARGE SCALE GENOMIC DNA]</scope>
</reference>
<dbReference type="InterPro" id="IPR050195">
    <property type="entry name" value="Primate_lentivir_Gag_pol-like"/>
</dbReference>
<feature type="domain" description="Retroviral nucleocapsid Gag protein p24 C-terminal" evidence="3">
    <location>
        <begin position="352"/>
        <end position="407"/>
    </location>
</feature>
<evidence type="ECO:0000256" key="1">
    <source>
        <dbReference type="SAM" id="MobiDB-lite"/>
    </source>
</evidence>
<accession>A0A7N4NJF6</accession>
<dbReference type="Proteomes" id="UP000007648">
    <property type="component" value="Unassembled WGS sequence"/>
</dbReference>
<dbReference type="Ensembl" id="ENSSHAT00000041480.1">
    <property type="protein sequence ID" value="ENSSHAP00000024300.1"/>
    <property type="gene ID" value="ENSSHAG00000026121.1"/>
</dbReference>
<dbReference type="SUPFAM" id="SSF47836">
    <property type="entry name" value="Retroviral matrix proteins"/>
    <property type="match status" value="1"/>
</dbReference>
<dbReference type="InterPro" id="IPR010999">
    <property type="entry name" value="Retrovr_matrix"/>
</dbReference>
<dbReference type="Gene3D" id="1.10.375.10">
    <property type="entry name" value="Human Immunodeficiency Virus Type 1 Capsid Protein"/>
    <property type="match status" value="1"/>
</dbReference>
<dbReference type="InParanoid" id="A0A7N4NJF6"/>
<dbReference type="Pfam" id="PF00607">
    <property type="entry name" value="Gag_p24"/>
    <property type="match status" value="1"/>
</dbReference>
<dbReference type="SUPFAM" id="SSF47943">
    <property type="entry name" value="Retrovirus capsid protein, N-terminal core domain"/>
    <property type="match status" value="1"/>
</dbReference>
<proteinExistence type="predicted"/>
<evidence type="ECO:0000313" key="5">
    <source>
        <dbReference type="Proteomes" id="UP000007648"/>
    </source>
</evidence>
<feature type="region of interest" description="Disordered" evidence="1">
    <location>
        <begin position="111"/>
        <end position="131"/>
    </location>
</feature>
<feature type="region of interest" description="Disordered" evidence="1">
    <location>
        <begin position="143"/>
        <end position="170"/>
    </location>
</feature>
<reference evidence="4" key="2">
    <citation type="submission" date="2025-08" db="UniProtKB">
        <authorList>
            <consortium name="Ensembl"/>
        </authorList>
    </citation>
    <scope>IDENTIFICATION</scope>
</reference>
<dbReference type="InterPro" id="IPR008919">
    <property type="entry name" value="Retrov_capsid_N"/>
</dbReference>
<protein>
    <submittedName>
        <fullName evidence="4">Uncharacterized protein</fullName>
    </submittedName>
</protein>
<dbReference type="InterPro" id="IPR008916">
    <property type="entry name" value="Retrov_capsid_C"/>
</dbReference>
<dbReference type="Gene3D" id="1.10.1200.30">
    <property type="match status" value="1"/>
</dbReference>
<dbReference type="GO" id="GO:0005198">
    <property type="term" value="F:structural molecule activity"/>
    <property type="evidence" value="ECO:0007669"/>
    <property type="project" value="InterPro"/>
</dbReference>
<feature type="compositionally biased region" description="Basic and acidic residues" evidence="1">
    <location>
        <begin position="120"/>
        <end position="130"/>
    </location>
</feature>
<keyword evidence="5" id="KW-1185">Reference proteome</keyword>
<sequence length="441" mass="50171">MGQMFRKQPSVSVQGKCLENIVKVMKSQSLNIILQQIIELLETVKHICPCFSMEKELDLDEWKLVGEDLCQLYNKNGLDSIFKDILNTYNLIQLALGNCISVRIRKKKKEQEGEVPTKLGKKEEESDKNGVKYNFECDTSQQEKLDHSTSYNPPPSINPSWVEDEGGEKEAKTQLASPVKQNMTRLEEALIKAKNEGEDISDFINTYPVTEKLDSSGQKERKYTLFNLEKIKDLKKGCTLYGATFSYVKLLLHNLSYEILTPNDWKSIARTCLKPGQNLLWLSEFHELCRIQAQCNRQTGAIVQVAFEQLTSKGQYGENSEQIYYPIPVYEQISKAAIKAWRSLPGQKDRGEAFTKIEQGPNEPFADFVGRLQTAVIRTIGDNAATEIMTRHLAKKNANEVCNTGTRQRCSLEEIIRRCATVGTNAYNTQIMMNMERQVPS</sequence>
<dbReference type="GeneTree" id="ENSGT00940000162994"/>
<dbReference type="PANTHER" id="PTHR40389:SF3">
    <property type="entry name" value="IGE-BINDING PROTEIN"/>
    <property type="match status" value="1"/>
</dbReference>
<evidence type="ECO:0000313" key="4">
    <source>
        <dbReference type="Ensembl" id="ENSSHAP00000024300.1"/>
    </source>
</evidence>